<dbReference type="AlphaFoldDB" id="A0A7C4YCW0"/>
<evidence type="ECO:0000313" key="1">
    <source>
        <dbReference type="EMBL" id="HGW91880.1"/>
    </source>
</evidence>
<sequence length="74" mass="9066">MKIRPKKYIVWSTDKEIDLSNPWQKKWYIKQVLTRGRAEDVAELDWEEIKKILPEIELPEDIKSLWEDYFVSEK</sequence>
<gene>
    <name evidence="1" type="ORF">ENV67_04990</name>
</gene>
<dbReference type="EMBL" id="DTHG01000064">
    <property type="protein sequence ID" value="HGW91880.1"/>
    <property type="molecule type" value="Genomic_DNA"/>
</dbReference>
<name>A0A7C4YCW0_UNCW3</name>
<accession>A0A7C4YCW0</accession>
<reference evidence="1" key="1">
    <citation type="journal article" date="2020" name="mSystems">
        <title>Genome- and Community-Level Interaction Insights into Carbon Utilization and Element Cycling Functions of Hydrothermarchaeota in Hydrothermal Sediment.</title>
        <authorList>
            <person name="Zhou Z."/>
            <person name="Liu Y."/>
            <person name="Xu W."/>
            <person name="Pan J."/>
            <person name="Luo Z.H."/>
            <person name="Li M."/>
        </authorList>
    </citation>
    <scope>NUCLEOTIDE SEQUENCE [LARGE SCALE GENOMIC DNA]</scope>
    <source>
        <strain evidence="1">SpSt-780</strain>
    </source>
</reference>
<organism evidence="1">
    <name type="scientific">candidate division WOR-3 bacterium</name>
    <dbReference type="NCBI Taxonomy" id="2052148"/>
    <lineage>
        <taxon>Bacteria</taxon>
        <taxon>Bacteria division WOR-3</taxon>
    </lineage>
</organism>
<protein>
    <submittedName>
        <fullName evidence="1">Uncharacterized protein</fullName>
    </submittedName>
</protein>
<proteinExistence type="predicted"/>
<comment type="caution">
    <text evidence="1">The sequence shown here is derived from an EMBL/GenBank/DDBJ whole genome shotgun (WGS) entry which is preliminary data.</text>
</comment>